<dbReference type="AlphaFoldDB" id="A0A2S0WS20"/>
<gene>
    <name evidence="2" type="ORF">C3E78_10890</name>
</gene>
<evidence type="ECO:0000313" key="3">
    <source>
        <dbReference type="Proteomes" id="UP000244384"/>
    </source>
</evidence>
<reference evidence="3" key="1">
    <citation type="submission" date="2018-01" db="EMBL/GenBank/DDBJ databases">
        <authorList>
            <person name="Li J."/>
        </authorList>
    </citation>
    <scope>NUCLEOTIDE SEQUENCE [LARGE SCALE GENOMIC DNA]</scope>
    <source>
        <strain evidence="3">592</strain>
    </source>
</reference>
<name>A0A2S0WS20_9ACTN</name>
<evidence type="ECO:0000313" key="2">
    <source>
        <dbReference type="EMBL" id="AWB94145.1"/>
    </source>
</evidence>
<accession>A0A2S0WS20</accession>
<sequence length="129" mass="13408">MYGVPSGEESSPRTTPDAVTSLEPGDVFVFGSGATGGHTGGAARLAVERFGAERGVSEGLRGNSYAIPTMQGLDVLGAAATRFVQFAAEHPERVFWLTRVGCGHAGFSDADVAPLFADAPENVVRPKGW</sequence>
<dbReference type="OrthoDB" id="3504495at2"/>
<organism evidence="2 3">
    <name type="scientific">Aeromicrobium chenweiae</name>
    <dbReference type="NCBI Taxonomy" id="2079793"/>
    <lineage>
        <taxon>Bacteria</taxon>
        <taxon>Bacillati</taxon>
        <taxon>Actinomycetota</taxon>
        <taxon>Actinomycetes</taxon>
        <taxon>Propionibacteriales</taxon>
        <taxon>Nocardioidaceae</taxon>
        <taxon>Aeromicrobium</taxon>
    </lineage>
</organism>
<protein>
    <submittedName>
        <fullName evidence="2">Uncharacterized protein</fullName>
    </submittedName>
</protein>
<keyword evidence="3" id="KW-1185">Reference proteome</keyword>
<dbReference type="EMBL" id="CP026952">
    <property type="protein sequence ID" value="AWB94145.1"/>
    <property type="molecule type" value="Genomic_DNA"/>
</dbReference>
<dbReference type="KEGG" id="aez:C3E78_10890"/>
<dbReference type="Proteomes" id="UP000244384">
    <property type="component" value="Chromosome"/>
</dbReference>
<feature type="region of interest" description="Disordered" evidence="1">
    <location>
        <begin position="1"/>
        <end position="22"/>
    </location>
</feature>
<accession>A0A5F2EY18</accession>
<feature type="compositionally biased region" description="Polar residues" evidence="1">
    <location>
        <begin position="8"/>
        <end position="18"/>
    </location>
</feature>
<proteinExistence type="predicted"/>
<evidence type="ECO:0000256" key="1">
    <source>
        <dbReference type="SAM" id="MobiDB-lite"/>
    </source>
</evidence>